<keyword evidence="1" id="KW-0472">Membrane</keyword>
<evidence type="ECO:0000313" key="2">
    <source>
        <dbReference type="EMBL" id="BCD96598.1"/>
    </source>
</evidence>
<dbReference type="RefSeq" id="WP_236986091.1">
    <property type="nucleotide sequence ID" value="NZ_AP023086.1"/>
</dbReference>
<keyword evidence="1" id="KW-1133">Transmembrane helix</keyword>
<protein>
    <submittedName>
        <fullName evidence="2">Uncharacterized protein</fullName>
    </submittedName>
</protein>
<sequence>MRVDDSSSDIESIDNPSAIKRFRLFTVRKAFTLTVFALLIVGWRLRSEYLISAEYGLGYALGIVGASLMLLLLIYPLRKRLNRNPWLVFSTKTWFKMHMVMGILGPLAILYHCNFALGSTNSNITLAAMGLMVGSGLVGRFIYSRIHYSLYGKKMVISQLFADRQKMHDQLDADGLPDDILLNNLYVFEKKVLARRGVLGNLTNFFVLRITSWWTLISLTKKLKKMAKSPNYLQGLNRNQRREYFYVTRAHIQSYLITLRKIAGLSFYERLFSMWHMLHLPIFVMLIITAVAHVYAVHVY</sequence>
<feature type="transmembrane region" description="Helical" evidence="1">
    <location>
        <begin position="124"/>
        <end position="143"/>
    </location>
</feature>
<proteinExistence type="predicted"/>
<evidence type="ECO:0000313" key="3">
    <source>
        <dbReference type="Proteomes" id="UP001320119"/>
    </source>
</evidence>
<feature type="transmembrane region" description="Helical" evidence="1">
    <location>
        <begin position="27"/>
        <end position="45"/>
    </location>
</feature>
<name>A0AAN1WFF7_9GAMM</name>
<organism evidence="2 3">
    <name type="scientific">Marinagarivorans cellulosilyticus</name>
    <dbReference type="NCBI Taxonomy" id="2721545"/>
    <lineage>
        <taxon>Bacteria</taxon>
        <taxon>Pseudomonadati</taxon>
        <taxon>Pseudomonadota</taxon>
        <taxon>Gammaproteobacteria</taxon>
        <taxon>Cellvibrionales</taxon>
        <taxon>Cellvibrionaceae</taxon>
        <taxon>Marinagarivorans</taxon>
    </lineage>
</organism>
<feature type="transmembrane region" description="Helical" evidence="1">
    <location>
        <begin position="57"/>
        <end position="77"/>
    </location>
</feature>
<dbReference type="KEGG" id="marq:MARGE09_P0798"/>
<dbReference type="AlphaFoldDB" id="A0AAN1WFF7"/>
<evidence type="ECO:0000256" key="1">
    <source>
        <dbReference type="SAM" id="Phobius"/>
    </source>
</evidence>
<reference evidence="2 3" key="1">
    <citation type="journal article" date="2022" name="IScience">
        <title>An ultrasensitive nanofiber-based assay for enzymatic hydrolysis and deep-sea microbial degradation of cellulose.</title>
        <authorList>
            <person name="Tsudome M."/>
            <person name="Tachioka M."/>
            <person name="Miyazaki M."/>
            <person name="Uchimura K."/>
            <person name="Tsuda M."/>
            <person name="Takaki Y."/>
            <person name="Deguchi S."/>
        </authorList>
    </citation>
    <scope>NUCLEOTIDE SEQUENCE [LARGE SCALE GENOMIC DNA]</scope>
    <source>
        <strain evidence="2 3">GE09</strain>
    </source>
</reference>
<keyword evidence="3" id="KW-1185">Reference proteome</keyword>
<feature type="transmembrane region" description="Helical" evidence="1">
    <location>
        <begin position="98"/>
        <end position="118"/>
    </location>
</feature>
<accession>A0AAN1WFF7</accession>
<dbReference type="EMBL" id="AP023086">
    <property type="protein sequence ID" value="BCD96598.1"/>
    <property type="molecule type" value="Genomic_DNA"/>
</dbReference>
<feature type="transmembrane region" description="Helical" evidence="1">
    <location>
        <begin position="278"/>
        <end position="297"/>
    </location>
</feature>
<gene>
    <name evidence="2" type="ORF">MARGE09_P0798</name>
</gene>
<keyword evidence="1" id="KW-0812">Transmembrane</keyword>
<dbReference type="Proteomes" id="UP001320119">
    <property type="component" value="Chromosome"/>
</dbReference>